<protein>
    <recommendedName>
        <fullName evidence="1">N-acetyltransferase domain-containing protein</fullName>
    </recommendedName>
</protein>
<dbReference type="Gene3D" id="3.40.630.30">
    <property type="match status" value="1"/>
</dbReference>
<dbReference type="GO" id="GO:0016747">
    <property type="term" value="F:acyltransferase activity, transferring groups other than amino-acyl groups"/>
    <property type="evidence" value="ECO:0007669"/>
    <property type="project" value="InterPro"/>
</dbReference>
<proteinExistence type="predicted"/>
<dbReference type="EMBL" id="CAJNDS010002035">
    <property type="protein sequence ID" value="CAE7297201.1"/>
    <property type="molecule type" value="Genomic_DNA"/>
</dbReference>
<organism evidence="2 3">
    <name type="scientific">Symbiodinium natans</name>
    <dbReference type="NCBI Taxonomy" id="878477"/>
    <lineage>
        <taxon>Eukaryota</taxon>
        <taxon>Sar</taxon>
        <taxon>Alveolata</taxon>
        <taxon>Dinophyceae</taxon>
        <taxon>Suessiales</taxon>
        <taxon>Symbiodiniaceae</taxon>
        <taxon>Symbiodinium</taxon>
    </lineage>
</organism>
<dbReference type="InterPro" id="IPR000182">
    <property type="entry name" value="GNAT_dom"/>
</dbReference>
<dbReference type="Proteomes" id="UP000604046">
    <property type="component" value="Unassembled WGS sequence"/>
</dbReference>
<dbReference type="InterPro" id="IPR016181">
    <property type="entry name" value="Acyl_CoA_acyltransferase"/>
</dbReference>
<gene>
    <name evidence="2" type="ORF">SNAT2548_LOCUS15647</name>
</gene>
<evidence type="ECO:0000313" key="3">
    <source>
        <dbReference type="Proteomes" id="UP000604046"/>
    </source>
</evidence>
<dbReference type="PROSITE" id="PS51186">
    <property type="entry name" value="GNAT"/>
    <property type="match status" value="1"/>
</dbReference>
<dbReference type="AlphaFoldDB" id="A0A812N3R3"/>
<evidence type="ECO:0000313" key="2">
    <source>
        <dbReference type="EMBL" id="CAE7297201.1"/>
    </source>
</evidence>
<dbReference type="Pfam" id="PF00583">
    <property type="entry name" value="Acetyltransf_1"/>
    <property type="match status" value="1"/>
</dbReference>
<accession>A0A812N3R3</accession>
<sequence length="336" mass="38158">MRQGKRRQDLAVVPVKSCATAIPFQHGVAGSVLCVQVVHGQASVLKPLDLAWLVHRKRECWPTRAAMPCRSRDRSRSPRRAARAAGGCCAFEASKDAHRWAAYECHLSKGTFIHEACQVRTRVIAGHAQCRTFVLCEEGHVPKKVQKAKNREEQVLAACTVRMNPYLHYRKMWGQIMHISAWEERKGYGSKLVAAVEELLRQEGVDILVAYPAPTRAAQSFWAKMGYQQQERSFLPDEELLPRYEGGPLWPEQNAITEEPLDRLEKKLLVGGTLPAPREGAIRTRPGGEDRKFREVVWNPLDLRTRKAPEVFMTALQLQALLHPVCRRMRGKRCPF</sequence>
<reference evidence="2" key="1">
    <citation type="submission" date="2021-02" db="EMBL/GenBank/DDBJ databases">
        <authorList>
            <person name="Dougan E. K."/>
            <person name="Rhodes N."/>
            <person name="Thang M."/>
            <person name="Chan C."/>
        </authorList>
    </citation>
    <scope>NUCLEOTIDE SEQUENCE</scope>
</reference>
<keyword evidence="3" id="KW-1185">Reference proteome</keyword>
<evidence type="ECO:0000259" key="1">
    <source>
        <dbReference type="PROSITE" id="PS51186"/>
    </source>
</evidence>
<dbReference type="SUPFAM" id="SSF55729">
    <property type="entry name" value="Acyl-CoA N-acyltransferases (Nat)"/>
    <property type="match status" value="1"/>
</dbReference>
<comment type="caution">
    <text evidence="2">The sequence shown here is derived from an EMBL/GenBank/DDBJ whole genome shotgun (WGS) entry which is preliminary data.</text>
</comment>
<feature type="domain" description="N-acetyltransferase" evidence="1">
    <location>
        <begin position="103"/>
        <end position="256"/>
    </location>
</feature>
<name>A0A812N3R3_9DINO</name>